<dbReference type="InterPro" id="IPR053021">
    <property type="entry name" value="Chloroplast_ADK"/>
</dbReference>
<evidence type="ECO:0000259" key="1">
    <source>
        <dbReference type="Pfam" id="PF09353"/>
    </source>
</evidence>
<gene>
    <name evidence="2" type="ORF">FRACYDRAFT_248179</name>
</gene>
<keyword evidence="3" id="KW-1185">Reference proteome</keyword>
<feature type="domain" description="DUF1995" evidence="1">
    <location>
        <begin position="63"/>
        <end position="292"/>
    </location>
</feature>
<accession>A0A1E7EV83</accession>
<dbReference type="InParanoid" id="A0A1E7EV83"/>
<dbReference type="AlphaFoldDB" id="A0A1E7EV83"/>
<dbReference type="PANTHER" id="PTHR35509:SF4">
    <property type="entry name" value="DUF1995 DOMAIN-CONTAINING PROTEIN"/>
    <property type="match status" value="1"/>
</dbReference>
<dbReference type="OrthoDB" id="3155at2759"/>
<dbReference type="PANTHER" id="PTHR35509">
    <property type="entry name" value="DOMAIN PROTEIN, PUTATIVE (DUF1995)-RELATED"/>
    <property type="match status" value="1"/>
</dbReference>
<organism evidence="2 3">
    <name type="scientific">Fragilariopsis cylindrus CCMP1102</name>
    <dbReference type="NCBI Taxonomy" id="635003"/>
    <lineage>
        <taxon>Eukaryota</taxon>
        <taxon>Sar</taxon>
        <taxon>Stramenopiles</taxon>
        <taxon>Ochrophyta</taxon>
        <taxon>Bacillariophyta</taxon>
        <taxon>Bacillariophyceae</taxon>
        <taxon>Bacillariophycidae</taxon>
        <taxon>Bacillariales</taxon>
        <taxon>Bacillariaceae</taxon>
        <taxon>Fragilariopsis</taxon>
    </lineage>
</organism>
<dbReference type="Proteomes" id="UP000095751">
    <property type="component" value="Unassembled WGS sequence"/>
</dbReference>
<dbReference type="InterPro" id="IPR018962">
    <property type="entry name" value="DUF1995"/>
</dbReference>
<proteinExistence type="predicted"/>
<name>A0A1E7EV83_9STRA</name>
<dbReference type="KEGG" id="fcy:FRACYDRAFT_248179"/>
<sequence length="318" mass="34870">MTIIFPAKSYVLSAPPLKMMISSLLMLMLVILIAVVPGAQSLIPFLDGGKDIPKLYNGYFDSQIAKQAATAVGAAISSGKKNIEVNLPAVPNLEEVKFGTPLNQKFSKTIVTKDLKVKGGYYPGSDIARQQLSYANMYWAKQISGAVSGGIGGIGGKSVTVLSAEPLDYELIKNKGGMNKIGPIRTGLGSGNKKDTLSDACIVINPGGEETWDRLRQSLTKNKNCPFVVLNNAYSTTYGLGNKRKYEEAYYLKRITKGWIYRAYPGPWKAYLEAPDGSTELLKTFNTKPELRVAAELVREESFKRYAISNDRWMSGRM</sequence>
<protein>
    <recommendedName>
        <fullName evidence="1">DUF1995 domain-containing protein</fullName>
    </recommendedName>
</protein>
<evidence type="ECO:0000313" key="3">
    <source>
        <dbReference type="Proteomes" id="UP000095751"/>
    </source>
</evidence>
<reference evidence="2 3" key="1">
    <citation type="submission" date="2016-09" db="EMBL/GenBank/DDBJ databases">
        <title>Extensive genetic diversity and differential bi-allelic expression allows diatom success in the polar Southern Ocean.</title>
        <authorList>
            <consortium name="DOE Joint Genome Institute"/>
            <person name="Mock T."/>
            <person name="Otillar R.P."/>
            <person name="Strauss J."/>
            <person name="Dupont C."/>
            <person name="Frickenhaus S."/>
            <person name="Maumus F."/>
            <person name="Mcmullan M."/>
            <person name="Sanges R."/>
            <person name="Schmutz J."/>
            <person name="Toseland A."/>
            <person name="Valas R."/>
            <person name="Veluchamy A."/>
            <person name="Ward B.J."/>
            <person name="Allen A."/>
            <person name="Barry K."/>
            <person name="Falciatore A."/>
            <person name="Ferrante M."/>
            <person name="Fortunato A.E."/>
            <person name="Gloeckner G."/>
            <person name="Gruber A."/>
            <person name="Hipkin R."/>
            <person name="Janech M."/>
            <person name="Kroth P."/>
            <person name="Leese F."/>
            <person name="Lindquist E."/>
            <person name="Lyon B.R."/>
            <person name="Martin J."/>
            <person name="Mayer C."/>
            <person name="Parker M."/>
            <person name="Quesneville H."/>
            <person name="Raymond J."/>
            <person name="Uhlig C."/>
            <person name="Valentin K.U."/>
            <person name="Worden A.Z."/>
            <person name="Armbrust E.V."/>
            <person name="Bowler C."/>
            <person name="Green B."/>
            <person name="Moulton V."/>
            <person name="Van Oosterhout C."/>
            <person name="Grigoriev I."/>
        </authorList>
    </citation>
    <scope>NUCLEOTIDE SEQUENCE [LARGE SCALE GENOMIC DNA]</scope>
    <source>
        <strain evidence="2 3">CCMP1102</strain>
    </source>
</reference>
<evidence type="ECO:0000313" key="2">
    <source>
        <dbReference type="EMBL" id="OEU09928.1"/>
    </source>
</evidence>
<dbReference type="Pfam" id="PF09353">
    <property type="entry name" value="DUF1995"/>
    <property type="match status" value="1"/>
</dbReference>
<dbReference type="EMBL" id="KV784374">
    <property type="protein sequence ID" value="OEU09928.1"/>
    <property type="molecule type" value="Genomic_DNA"/>
</dbReference>